<sequence length="60" mass="6546">MFGEASGPRAARSPQCYCDGGEHAGPWPLREAGLRTDAYQFVTVCPIRRSLRRCGGCAFL</sequence>
<proteinExistence type="predicted"/>
<evidence type="ECO:0000313" key="2">
    <source>
        <dbReference type="Proteomes" id="UP000256297"/>
    </source>
</evidence>
<reference evidence="1 2" key="1">
    <citation type="submission" date="2018-01" db="EMBL/GenBank/DDBJ databases">
        <authorList>
            <person name="Clerissi C."/>
        </authorList>
    </citation>
    <scope>NUCLEOTIDE SEQUENCE [LARGE SCALE GENOMIC DNA]</scope>
    <source>
        <strain evidence="1">Cupriavidus taiwanensis STM 3521</strain>
    </source>
</reference>
<comment type="caution">
    <text evidence="1">The sequence shown here is derived from an EMBL/GenBank/DDBJ whole genome shotgun (WGS) entry which is preliminary data.</text>
</comment>
<name>A0A975XFF7_9BURK</name>
<protein>
    <submittedName>
        <fullName evidence="1">Uncharacterized protein</fullName>
    </submittedName>
</protein>
<organism evidence="1 2">
    <name type="scientific">Cupriavidus taiwanensis</name>
    <dbReference type="NCBI Taxonomy" id="164546"/>
    <lineage>
        <taxon>Bacteria</taxon>
        <taxon>Pseudomonadati</taxon>
        <taxon>Pseudomonadota</taxon>
        <taxon>Betaproteobacteria</taxon>
        <taxon>Burkholderiales</taxon>
        <taxon>Burkholderiaceae</taxon>
        <taxon>Cupriavidus</taxon>
    </lineage>
</organism>
<dbReference type="AlphaFoldDB" id="A0A975XFF7"/>
<accession>A0A975XFF7</accession>
<dbReference type="Proteomes" id="UP000256297">
    <property type="component" value="Chromosome CBM2589_a"/>
</dbReference>
<evidence type="ECO:0000313" key="1">
    <source>
        <dbReference type="EMBL" id="SOY68593.1"/>
    </source>
</evidence>
<dbReference type="EMBL" id="OFSP01000039">
    <property type="protein sequence ID" value="SOY68593.1"/>
    <property type="molecule type" value="Genomic_DNA"/>
</dbReference>
<gene>
    <name evidence="1" type="ORF">CBM2589_A90125</name>
</gene>